<evidence type="ECO:0000313" key="4">
    <source>
        <dbReference type="Proteomes" id="UP000823399"/>
    </source>
</evidence>
<evidence type="ECO:0000313" key="3">
    <source>
        <dbReference type="EMBL" id="KAG2118086.1"/>
    </source>
</evidence>
<comment type="caution">
    <text evidence="3">The sequence shown here is derived from an EMBL/GenBank/DDBJ whole genome shotgun (WGS) entry which is preliminary data.</text>
</comment>
<reference evidence="3" key="1">
    <citation type="journal article" date="2020" name="New Phytol.">
        <title>Comparative genomics reveals dynamic genome evolution in host specialist ectomycorrhizal fungi.</title>
        <authorList>
            <person name="Lofgren L.A."/>
            <person name="Nguyen N.H."/>
            <person name="Vilgalys R."/>
            <person name="Ruytinx J."/>
            <person name="Liao H.L."/>
            <person name="Branco S."/>
            <person name="Kuo A."/>
            <person name="LaButti K."/>
            <person name="Lipzen A."/>
            <person name="Andreopoulos W."/>
            <person name="Pangilinan J."/>
            <person name="Riley R."/>
            <person name="Hundley H."/>
            <person name="Na H."/>
            <person name="Barry K."/>
            <person name="Grigoriev I.V."/>
            <person name="Stajich J.E."/>
            <person name="Kennedy P.G."/>
        </authorList>
    </citation>
    <scope>NUCLEOTIDE SEQUENCE</scope>
    <source>
        <strain evidence="3">FC423</strain>
    </source>
</reference>
<keyword evidence="1" id="KW-0472">Membrane</keyword>
<feature type="transmembrane region" description="Helical" evidence="1">
    <location>
        <begin position="172"/>
        <end position="202"/>
    </location>
</feature>
<dbReference type="AlphaFoldDB" id="A0A9P7K022"/>
<keyword evidence="1" id="KW-0812">Transmembrane</keyword>
<protein>
    <recommendedName>
        <fullName evidence="2">DUF6535 domain-containing protein</fullName>
    </recommendedName>
</protein>
<dbReference type="Pfam" id="PF20153">
    <property type="entry name" value="DUF6535"/>
    <property type="match status" value="1"/>
</dbReference>
<feature type="transmembrane region" description="Helical" evidence="1">
    <location>
        <begin position="129"/>
        <end position="151"/>
    </location>
</feature>
<feature type="domain" description="DUF6535" evidence="2">
    <location>
        <begin position="45"/>
        <end position="203"/>
    </location>
</feature>
<dbReference type="OrthoDB" id="3219854at2759"/>
<keyword evidence="4" id="KW-1185">Reference proteome</keyword>
<feature type="transmembrane region" description="Helical" evidence="1">
    <location>
        <begin position="208"/>
        <end position="231"/>
    </location>
</feature>
<sequence length="406" mass="45646">MATTPKKDFLQNDYATQEILQKILTTLEDSNITEKGNKDTYNRFWASYNQAATEYDGEFLERNSSDMDIVLLSSGLFAAINTAFIVAMQPNTTTPLLWQLVQNTSSNTTISPLAASAANPPNTIWFQTFAYAALSLDLLAAFGAVLGKQWLSHYKSTARGKDRQEKLDGLEAWHFHAVLLSFLMLLQISFFIFGIALSAFVWNQQGATAIAVIVVMAFGLFFCLFIIVASLKFPQCPFQTFISAFLRFIGGHLPAQVTAGWKGSKEMCSSHDPRELKESREIASAVRSMRWIFNTSTNPEVISSAAWLLPTIRWAPKVNMTAACLQLQSTFAACFHDNALLSNSARRRALACGRALHYLVCNKTIETIISSDLMRFDDWTDWRHLSLPWGLERCKEFFSPVCHHFR</sequence>
<name>A0A9P7K022_9AGAM</name>
<organism evidence="3 4">
    <name type="scientific">Suillus discolor</name>
    <dbReference type="NCBI Taxonomy" id="1912936"/>
    <lineage>
        <taxon>Eukaryota</taxon>
        <taxon>Fungi</taxon>
        <taxon>Dikarya</taxon>
        <taxon>Basidiomycota</taxon>
        <taxon>Agaricomycotina</taxon>
        <taxon>Agaricomycetes</taxon>
        <taxon>Agaricomycetidae</taxon>
        <taxon>Boletales</taxon>
        <taxon>Suillineae</taxon>
        <taxon>Suillaceae</taxon>
        <taxon>Suillus</taxon>
    </lineage>
</organism>
<evidence type="ECO:0000259" key="2">
    <source>
        <dbReference type="Pfam" id="PF20153"/>
    </source>
</evidence>
<dbReference type="RefSeq" id="XP_041298603.1">
    <property type="nucleotide sequence ID" value="XM_041428874.1"/>
</dbReference>
<evidence type="ECO:0000256" key="1">
    <source>
        <dbReference type="SAM" id="Phobius"/>
    </source>
</evidence>
<gene>
    <name evidence="3" type="ORF">F5147DRAFT_256990</name>
</gene>
<dbReference type="GeneID" id="64691133"/>
<feature type="transmembrane region" description="Helical" evidence="1">
    <location>
        <begin position="69"/>
        <end position="88"/>
    </location>
</feature>
<dbReference type="InterPro" id="IPR045338">
    <property type="entry name" value="DUF6535"/>
</dbReference>
<dbReference type="EMBL" id="JABBWM010000004">
    <property type="protein sequence ID" value="KAG2118086.1"/>
    <property type="molecule type" value="Genomic_DNA"/>
</dbReference>
<keyword evidence="1" id="KW-1133">Transmembrane helix</keyword>
<accession>A0A9P7K022</accession>
<dbReference type="Proteomes" id="UP000823399">
    <property type="component" value="Unassembled WGS sequence"/>
</dbReference>
<proteinExistence type="predicted"/>